<evidence type="ECO:0000313" key="22">
    <source>
        <dbReference type="Proteomes" id="UP001630127"/>
    </source>
</evidence>
<feature type="compositionally biased region" description="Basic residues" evidence="17">
    <location>
        <begin position="790"/>
        <end position="805"/>
    </location>
</feature>
<dbReference type="SUPFAM" id="SSF57850">
    <property type="entry name" value="RING/U-box"/>
    <property type="match status" value="1"/>
</dbReference>
<dbReference type="PROSITE" id="PS51194">
    <property type="entry name" value="HELICASE_CTER"/>
    <property type="match status" value="1"/>
</dbReference>
<evidence type="ECO:0000256" key="15">
    <source>
        <dbReference type="ARBA" id="ARBA00023242"/>
    </source>
</evidence>
<evidence type="ECO:0000256" key="17">
    <source>
        <dbReference type="SAM" id="MobiDB-lite"/>
    </source>
</evidence>
<feature type="region of interest" description="Disordered" evidence="17">
    <location>
        <begin position="1142"/>
        <end position="1168"/>
    </location>
</feature>
<dbReference type="Pfam" id="PF00271">
    <property type="entry name" value="Helicase_C"/>
    <property type="match status" value="1"/>
</dbReference>
<dbReference type="InterPro" id="IPR017907">
    <property type="entry name" value="Znf_RING_CS"/>
</dbReference>
<dbReference type="InterPro" id="IPR014001">
    <property type="entry name" value="Helicase_ATP-bd"/>
</dbReference>
<reference evidence="21 22" key="1">
    <citation type="submission" date="2024-11" db="EMBL/GenBank/DDBJ databases">
        <title>A near-complete genome assembly of Cinchona calisaya.</title>
        <authorList>
            <person name="Lian D.C."/>
            <person name="Zhao X.W."/>
            <person name="Wei L."/>
        </authorList>
    </citation>
    <scope>NUCLEOTIDE SEQUENCE [LARGE SCALE GENOMIC DNA]</scope>
    <source>
        <tissue evidence="21">Nenye</tissue>
    </source>
</reference>
<feature type="compositionally biased region" description="Low complexity" evidence="17">
    <location>
        <begin position="1144"/>
        <end position="1163"/>
    </location>
</feature>
<name>A0ABD2ZS24_9GENT</name>
<dbReference type="InterPro" id="IPR000330">
    <property type="entry name" value="SNF2_N"/>
</dbReference>
<evidence type="ECO:0000256" key="4">
    <source>
        <dbReference type="ARBA" id="ARBA00022741"/>
    </source>
</evidence>
<dbReference type="PROSITE" id="PS50089">
    <property type="entry name" value="ZF_RING_2"/>
    <property type="match status" value="1"/>
</dbReference>
<dbReference type="Pfam" id="PF00176">
    <property type="entry name" value="SNF2-rel_dom"/>
    <property type="match status" value="1"/>
</dbReference>
<dbReference type="FunFam" id="3.40.50.10810:FF:000071">
    <property type="entry name" value="SNF2 domain-containing protein / helicase domain-containing protein / zinc finger protein-like protein"/>
    <property type="match status" value="1"/>
</dbReference>
<keyword evidence="4" id="KW-0547">Nucleotide-binding</keyword>
<keyword evidence="5 16" id="KW-0863">Zinc-finger</keyword>
<keyword evidence="6" id="KW-0378">Hydrolase</keyword>
<evidence type="ECO:0000256" key="5">
    <source>
        <dbReference type="ARBA" id="ARBA00022771"/>
    </source>
</evidence>
<dbReference type="CDD" id="cd18008">
    <property type="entry name" value="DEXDc_SHPRH-like"/>
    <property type="match status" value="1"/>
</dbReference>
<dbReference type="InterPro" id="IPR027417">
    <property type="entry name" value="P-loop_NTPase"/>
</dbReference>
<evidence type="ECO:0000256" key="2">
    <source>
        <dbReference type="ARBA" id="ARBA00008438"/>
    </source>
</evidence>
<dbReference type="Gene3D" id="3.40.50.300">
    <property type="entry name" value="P-loop containing nucleotide triphosphate hydrolases"/>
    <property type="match status" value="1"/>
</dbReference>
<keyword evidence="12" id="KW-0238">DNA-binding</keyword>
<gene>
    <name evidence="21" type="ORF">ACH5RR_015060</name>
</gene>
<keyword evidence="13" id="KW-0943">RNA-mediated gene silencing</keyword>
<keyword evidence="3" id="KW-0479">Metal-binding</keyword>
<dbReference type="SMART" id="SM00487">
    <property type="entry name" value="DEXDc"/>
    <property type="match status" value="1"/>
</dbReference>
<evidence type="ECO:0000259" key="19">
    <source>
        <dbReference type="PROSITE" id="PS51192"/>
    </source>
</evidence>
<proteinExistence type="inferred from homology"/>
<keyword evidence="15" id="KW-0539">Nucleus</keyword>
<dbReference type="InterPro" id="IPR001841">
    <property type="entry name" value="Znf_RING"/>
</dbReference>
<dbReference type="FunFam" id="3.40.50.10810:FF:000068">
    <property type="entry name" value="SNF2 domain-containing protein / helicase domain-containing protein / zinc finger protein-like protein"/>
    <property type="match status" value="1"/>
</dbReference>
<evidence type="ECO:0000256" key="10">
    <source>
        <dbReference type="ARBA" id="ARBA00022853"/>
    </source>
</evidence>
<evidence type="ECO:0000259" key="18">
    <source>
        <dbReference type="PROSITE" id="PS50089"/>
    </source>
</evidence>
<dbReference type="InterPro" id="IPR038718">
    <property type="entry name" value="SNF2-like_sf"/>
</dbReference>
<dbReference type="GO" id="GO:0016787">
    <property type="term" value="F:hydrolase activity"/>
    <property type="evidence" value="ECO:0007669"/>
    <property type="project" value="UniProtKB-KW"/>
</dbReference>
<dbReference type="EMBL" id="JBJUIK010000007">
    <property type="protein sequence ID" value="KAL3522226.1"/>
    <property type="molecule type" value="Genomic_DNA"/>
</dbReference>
<protein>
    <recommendedName>
        <fullName evidence="23">Helicase-like transcription factor CHR28</fullName>
    </recommendedName>
</protein>
<dbReference type="GO" id="GO:0080188">
    <property type="term" value="P:gene silencing by siRNA-directed DNA methylation"/>
    <property type="evidence" value="ECO:0007669"/>
    <property type="project" value="UniProtKB-ARBA"/>
</dbReference>
<dbReference type="PANTHER" id="PTHR45626:SF16">
    <property type="entry name" value="ATP-DEPENDENT HELICASE ULS1"/>
    <property type="match status" value="1"/>
</dbReference>
<feature type="domain" description="Helicase ATP-binding" evidence="19">
    <location>
        <begin position="609"/>
        <end position="879"/>
    </location>
</feature>
<dbReference type="GO" id="GO:0005524">
    <property type="term" value="F:ATP binding"/>
    <property type="evidence" value="ECO:0007669"/>
    <property type="project" value="UniProtKB-KW"/>
</dbReference>
<accession>A0ABD2ZS24</accession>
<dbReference type="InterPro" id="IPR050628">
    <property type="entry name" value="SNF2_RAD54_helicase_TF"/>
</dbReference>
<dbReference type="Gene3D" id="3.30.40.10">
    <property type="entry name" value="Zinc/RING finger domain, C3HC4 (zinc finger)"/>
    <property type="match status" value="1"/>
</dbReference>
<keyword evidence="8" id="KW-0862">Zinc</keyword>
<dbReference type="GO" id="GO:0003677">
    <property type="term" value="F:DNA binding"/>
    <property type="evidence" value="ECO:0007669"/>
    <property type="project" value="UniProtKB-KW"/>
</dbReference>
<feature type="compositionally biased region" description="Basic and acidic residues" evidence="17">
    <location>
        <begin position="641"/>
        <end position="653"/>
    </location>
</feature>
<comment type="similarity">
    <text evidence="2">Belongs to the SNF2/RAD54 helicase family. RAD16 subfamily.</text>
</comment>
<evidence type="ECO:0000259" key="20">
    <source>
        <dbReference type="PROSITE" id="PS51194"/>
    </source>
</evidence>
<dbReference type="Pfam" id="PF00097">
    <property type="entry name" value="zf-C3HC4"/>
    <property type="match status" value="1"/>
</dbReference>
<dbReference type="SMART" id="SM00490">
    <property type="entry name" value="HELICc"/>
    <property type="match status" value="1"/>
</dbReference>
<keyword evidence="10" id="KW-0156">Chromatin regulator</keyword>
<dbReference type="PROSITE" id="PS51192">
    <property type="entry name" value="HELICASE_ATP_BIND_1"/>
    <property type="match status" value="1"/>
</dbReference>
<dbReference type="CDD" id="cd18793">
    <property type="entry name" value="SF2_C_SNF"/>
    <property type="match status" value="1"/>
</dbReference>
<keyword evidence="22" id="KW-1185">Reference proteome</keyword>
<keyword evidence="9" id="KW-0067">ATP-binding</keyword>
<dbReference type="InterPro" id="IPR049730">
    <property type="entry name" value="SNF2/RAD54-like_C"/>
</dbReference>
<dbReference type="SUPFAM" id="SSF52540">
    <property type="entry name" value="P-loop containing nucleoside triphosphate hydrolases"/>
    <property type="match status" value="2"/>
</dbReference>
<evidence type="ECO:0000256" key="8">
    <source>
        <dbReference type="ARBA" id="ARBA00022833"/>
    </source>
</evidence>
<evidence type="ECO:0000256" key="12">
    <source>
        <dbReference type="ARBA" id="ARBA00023125"/>
    </source>
</evidence>
<evidence type="ECO:0000256" key="6">
    <source>
        <dbReference type="ARBA" id="ARBA00022801"/>
    </source>
</evidence>
<evidence type="ECO:0000256" key="13">
    <source>
        <dbReference type="ARBA" id="ARBA00023158"/>
    </source>
</evidence>
<dbReference type="InterPro" id="IPR013083">
    <property type="entry name" value="Znf_RING/FYVE/PHD"/>
</dbReference>
<comment type="subcellular location">
    <subcellularLocation>
        <location evidence="1">Nucleus</location>
    </subcellularLocation>
</comment>
<evidence type="ECO:0000256" key="11">
    <source>
        <dbReference type="ARBA" id="ARBA00023015"/>
    </source>
</evidence>
<sequence>MLMADDRSNFRPSEEFSFNDDCFRDDLTMDIGDLMDILEEKPESSEIRTEDLSFHDVTQGLPNNGGLLSSRAGLSGSSAFSPSYNFIRTGISYGSSDLAEKSIVSDGTKLESSLQLGSLLHSSSGSLTDWMQIQGHGHFCLDKDIGSHDSSSNSLQDCKEIQPFSFPTGHFSNHVPNSRGASNFDHLDHETEFQLTCLEGVNHSENSCDKLPTKEDKFEVPSGVKINITHDRLVEYGDQCLSVTYFNDGVDPSYSMSSELFSPCDFDFNLLTDDDNKMVNVTMQKVEHLARPTSSNSLIANHVEKLDDGVWKVPLPGDLAGKGLSAPNGGGNYVSLSNGVLTSKFSEEFQLKQESFVKGAKINHLIASQGIASQRVKDMNSMKSFGDAVGLSLGEGSKTSSSSYWISGSSDNHLVFPKVEKDVLHESKRPRLGLDDYDGPGSEMPSSVAHHDHYSDLLNAEPSGLPVFNIIKQHNVIEESRLSLSRINGSHISNIRGQVQSDSSVQRYHTIDDEDVCILEDISGPARPNASAVNGKSPIARPSTVICNSFKSVEVGQLKLKENGERFVFRAALEDLYQPKAEDTAPEGVLAVHLLKHQRIALSWMVKKESVVSRCYGGILADDQGLGKTISTIALILKERSPSSTESNRKQSEPETLNLDDDDDDIGSNVGKSNQGAKSCQVNGRFCGGKVTSVRAKRRPAAGTLIVCPTSVLRQWAEEIQNKVTSKANLSFLVYHGSNRTKDPHELAKYDVVLTTYSIVSMEVPKQPLVDEDDDETKCSSDLPMELSSSKKRKYPPSSSKKSKRKDAVNGELLDIRPLAGVGWFRVVLDEAQSIKNHRTQVARACWGLRAKRRWCLSGTPIQNAVDDLYSYFRFLKYEPYSAYKDFCSGIKVPIQRNPVNGYKKLQAVLRTIMLRRTKGTILDGEPIIKLPPKTIKLYKLDFTPGERDFYRRLEADSCARFAEYAAAGTVKQNYVNILLMLLRLRQACDHPLLVRGFTSGSKSISSVEMVKKLSREKQMHLLKCFETSLSICGLCNDLPEDAVVTSCGHVFCNQCICEHLSGDDTNCPTTNCKTHLNRSDVFSVASLRCSLSDQTTLESNSDCSQREPSETSEPLSLGCAYDSSKIRAALEVLQSLTKRQDNSRVSSSSSVEEGTSSVETSSLHSGGLHENLCDEEEIKGMDETSSGSATVMGEKAIVFSQWTRMLDLLEDCLKHSSIQYRRLDGTMSVVARDKAVKDFNTLPEVSVIIMSLKAASLGLNMVAACHVLLLDLWWNPTTEDQAIDRAHRIGQTRPVTVLRLTVKDTVEDRILALQQKKREMVASAFGEDETGSRAARLTVEDLDYLFGRGPS</sequence>
<dbReference type="Proteomes" id="UP001630127">
    <property type="component" value="Unassembled WGS sequence"/>
</dbReference>
<dbReference type="GO" id="GO:0004386">
    <property type="term" value="F:helicase activity"/>
    <property type="evidence" value="ECO:0007669"/>
    <property type="project" value="UniProtKB-KW"/>
</dbReference>
<evidence type="ECO:0000313" key="21">
    <source>
        <dbReference type="EMBL" id="KAL3522226.1"/>
    </source>
</evidence>
<evidence type="ECO:0000256" key="1">
    <source>
        <dbReference type="ARBA" id="ARBA00004123"/>
    </source>
</evidence>
<dbReference type="SMART" id="SM00184">
    <property type="entry name" value="RING"/>
    <property type="match status" value="1"/>
</dbReference>
<keyword evidence="11" id="KW-0805">Transcription regulation</keyword>
<dbReference type="GO" id="GO:0005634">
    <property type="term" value="C:nucleus"/>
    <property type="evidence" value="ECO:0007669"/>
    <property type="project" value="UniProtKB-SubCell"/>
</dbReference>
<feature type="region of interest" description="Disordered" evidence="17">
    <location>
        <begin position="641"/>
        <end position="677"/>
    </location>
</feature>
<evidence type="ECO:0000256" key="3">
    <source>
        <dbReference type="ARBA" id="ARBA00022723"/>
    </source>
</evidence>
<evidence type="ECO:0000256" key="14">
    <source>
        <dbReference type="ARBA" id="ARBA00023163"/>
    </source>
</evidence>
<dbReference type="InterPro" id="IPR018957">
    <property type="entry name" value="Znf_C3HC4_RING-type"/>
</dbReference>
<dbReference type="GO" id="GO:0008270">
    <property type="term" value="F:zinc ion binding"/>
    <property type="evidence" value="ECO:0007669"/>
    <property type="project" value="UniProtKB-KW"/>
</dbReference>
<evidence type="ECO:0000256" key="16">
    <source>
        <dbReference type="PROSITE-ProRule" id="PRU00175"/>
    </source>
</evidence>
<dbReference type="InterPro" id="IPR001650">
    <property type="entry name" value="Helicase_C-like"/>
</dbReference>
<dbReference type="PANTHER" id="PTHR45626">
    <property type="entry name" value="TRANSCRIPTION TERMINATION FACTOR 2-RELATED"/>
    <property type="match status" value="1"/>
</dbReference>
<feature type="region of interest" description="Disordered" evidence="17">
    <location>
        <begin position="770"/>
        <end position="807"/>
    </location>
</feature>
<feature type="domain" description="RING-type" evidence="18">
    <location>
        <begin position="1033"/>
        <end position="1072"/>
    </location>
</feature>
<dbReference type="PROSITE" id="PS00518">
    <property type="entry name" value="ZF_RING_1"/>
    <property type="match status" value="1"/>
</dbReference>
<evidence type="ECO:0000256" key="9">
    <source>
        <dbReference type="ARBA" id="ARBA00022840"/>
    </source>
</evidence>
<keyword evidence="14" id="KW-0804">Transcription</keyword>
<organism evidence="21 22">
    <name type="scientific">Cinchona calisaya</name>
    <dbReference type="NCBI Taxonomy" id="153742"/>
    <lineage>
        <taxon>Eukaryota</taxon>
        <taxon>Viridiplantae</taxon>
        <taxon>Streptophyta</taxon>
        <taxon>Embryophyta</taxon>
        <taxon>Tracheophyta</taxon>
        <taxon>Spermatophyta</taxon>
        <taxon>Magnoliopsida</taxon>
        <taxon>eudicotyledons</taxon>
        <taxon>Gunneridae</taxon>
        <taxon>Pentapetalae</taxon>
        <taxon>asterids</taxon>
        <taxon>lamiids</taxon>
        <taxon>Gentianales</taxon>
        <taxon>Rubiaceae</taxon>
        <taxon>Cinchonoideae</taxon>
        <taxon>Cinchoneae</taxon>
        <taxon>Cinchona</taxon>
    </lineage>
</organism>
<keyword evidence="7" id="KW-0347">Helicase</keyword>
<evidence type="ECO:0000256" key="7">
    <source>
        <dbReference type="ARBA" id="ARBA00022806"/>
    </source>
</evidence>
<evidence type="ECO:0008006" key="23">
    <source>
        <dbReference type="Google" id="ProtNLM"/>
    </source>
</evidence>
<dbReference type="Gene3D" id="3.40.50.10810">
    <property type="entry name" value="Tandem AAA-ATPase domain"/>
    <property type="match status" value="3"/>
</dbReference>
<comment type="caution">
    <text evidence="21">The sequence shown here is derived from an EMBL/GenBank/DDBJ whole genome shotgun (WGS) entry which is preliminary data.</text>
</comment>
<feature type="domain" description="Helicase C-terminal" evidence="20">
    <location>
        <begin position="1183"/>
        <end position="1339"/>
    </location>
</feature>